<dbReference type="AlphaFoldDB" id="A0A0B2V0G1"/>
<evidence type="ECO:0000313" key="1">
    <source>
        <dbReference type="EMBL" id="KHN76756.1"/>
    </source>
</evidence>
<dbReference type="Proteomes" id="UP000031036">
    <property type="component" value="Unassembled WGS sequence"/>
</dbReference>
<accession>A0A0B2V0G1</accession>
<sequence>MLRAVCMKRTKSVPLMLSQFSSPLVLLLTLFQKRTTNQALSIIAPAFAPLASQATSWRWAEVHKGKRTKVWGWFSEHELVDHRSAGHPLLCPPPTCYPRSLCVPCINNRMDGQNQPTLKSNNAPIQGCFRLGDISVAGDSRQHRASLADHRITTEMPNHLFRRRAFDSHQR</sequence>
<gene>
    <name evidence="1" type="ORF">Tcan_16597</name>
</gene>
<comment type="caution">
    <text evidence="1">The sequence shown here is derived from an EMBL/GenBank/DDBJ whole genome shotgun (WGS) entry which is preliminary data.</text>
</comment>
<dbReference type="EMBL" id="JPKZ01002435">
    <property type="protein sequence ID" value="KHN76756.1"/>
    <property type="molecule type" value="Genomic_DNA"/>
</dbReference>
<name>A0A0B2V0G1_TOXCA</name>
<protein>
    <submittedName>
        <fullName evidence="1">Uncharacterized protein</fullName>
    </submittedName>
</protein>
<evidence type="ECO:0000313" key="2">
    <source>
        <dbReference type="Proteomes" id="UP000031036"/>
    </source>
</evidence>
<reference evidence="1 2" key="1">
    <citation type="submission" date="2014-11" db="EMBL/GenBank/DDBJ databases">
        <title>Genetic blueprint of the zoonotic pathogen Toxocara canis.</title>
        <authorList>
            <person name="Zhu X.-Q."/>
            <person name="Korhonen P.K."/>
            <person name="Cai H."/>
            <person name="Young N.D."/>
            <person name="Nejsum P."/>
            <person name="von Samson-Himmelstjerna G."/>
            <person name="Boag P.R."/>
            <person name="Tan P."/>
            <person name="Li Q."/>
            <person name="Min J."/>
            <person name="Yang Y."/>
            <person name="Wang X."/>
            <person name="Fang X."/>
            <person name="Hall R.S."/>
            <person name="Hofmann A."/>
            <person name="Sternberg P.W."/>
            <person name="Jex A.R."/>
            <person name="Gasser R.B."/>
        </authorList>
    </citation>
    <scope>NUCLEOTIDE SEQUENCE [LARGE SCALE GENOMIC DNA]</scope>
    <source>
        <strain evidence="1">PN_DK_2014</strain>
    </source>
</reference>
<proteinExistence type="predicted"/>
<keyword evidence="2" id="KW-1185">Reference proteome</keyword>
<organism evidence="1 2">
    <name type="scientific">Toxocara canis</name>
    <name type="common">Canine roundworm</name>
    <dbReference type="NCBI Taxonomy" id="6265"/>
    <lineage>
        <taxon>Eukaryota</taxon>
        <taxon>Metazoa</taxon>
        <taxon>Ecdysozoa</taxon>
        <taxon>Nematoda</taxon>
        <taxon>Chromadorea</taxon>
        <taxon>Rhabditida</taxon>
        <taxon>Spirurina</taxon>
        <taxon>Ascaridomorpha</taxon>
        <taxon>Ascaridoidea</taxon>
        <taxon>Toxocaridae</taxon>
        <taxon>Toxocara</taxon>
    </lineage>
</organism>